<name>A0A5N5WHN5_9EURO</name>
<sequence>MCLWKNEWMVWLPGPRIGAGRQHVYRGGASILMMVILLSTILTSGLKVHRF</sequence>
<keyword evidence="3" id="KW-1185">Reference proteome</keyword>
<gene>
    <name evidence="2" type="ORF">BDV29DRAFT_185653</name>
</gene>
<keyword evidence="1" id="KW-1133">Transmembrane helix</keyword>
<dbReference type="Proteomes" id="UP000326565">
    <property type="component" value="Unassembled WGS sequence"/>
</dbReference>
<reference evidence="2 3" key="1">
    <citation type="submission" date="2019-04" db="EMBL/GenBank/DDBJ databases">
        <title>Friends and foes A comparative genomics study of 23 Aspergillus species from section Flavi.</title>
        <authorList>
            <consortium name="DOE Joint Genome Institute"/>
            <person name="Kjaerbolling I."/>
            <person name="Vesth T."/>
            <person name="Frisvad J.C."/>
            <person name="Nybo J.L."/>
            <person name="Theobald S."/>
            <person name="Kildgaard S."/>
            <person name="Isbrandt T."/>
            <person name="Kuo A."/>
            <person name="Sato A."/>
            <person name="Lyhne E.K."/>
            <person name="Kogle M.E."/>
            <person name="Wiebenga A."/>
            <person name="Kun R.S."/>
            <person name="Lubbers R.J."/>
            <person name="Makela M.R."/>
            <person name="Barry K."/>
            <person name="Chovatia M."/>
            <person name="Clum A."/>
            <person name="Daum C."/>
            <person name="Haridas S."/>
            <person name="He G."/>
            <person name="LaButti K."/>
            <person name="Lipzen A."/>
            <person name="Mondo S."/>
            <person name="Riley R."/>
            <person name="Salamov A."/>
            <person name="Simmons B.A."/>
            <person name="Magnuson J.K."/>
            <person name="Henrissat B."/>
            <person name="Mortensen U.H."/>
            <person name="Larsen T.O."/>
            <person name="Devries R.P."/>
            <person name="Grigoriev I.V."/>
            <person name="Machida M."/>
            <person name="Baker S.E."/>
            <person name="Andersen M.R."/>
        </authorList>
    </citation>
    <scope>NUCLEOTIDE SEQUENCE [LARGE SCALE GENOMIC DNA]</scope>
    <source>
        <strain evidence="2 3">CBS 151.66</strain>
    </source>
</reference>
<dbReference type="EMBL" id="ML732451">
    <property type="protein sequence ID" value="KAB8067739.1"/>
    <property type="molecule type" value="Genomic_DNA"/>
</dbReference>
<evidence type="ECO:0000313" key="3">
    <source>
        <dbReference type="Proteomes" id="UP000326565"/>
    </source>
</evidence>
<evidence type="ECO:0000256" key="1">
    <source>
        <dbReference type="SAM" id="Phobius"/>
    </source>
</evidence>
<keyword evidence="1" id="KW-0472">Membrane</keyword>
<organism evidence="2 3">
    <name type="scientific">Aspergillus leporis</name>
    <dbReference type="NCBI Taxonomy" id="41062"/>
    <lineage>
        <taxon>Eukaryota</taxon>
        <taxon>Fungi</taxon>
        <taxon>Dikarya</taxon>
        <taxon>Ascomycota</taxon>
        <taxon>Pezizomycotina</taxon>
        <taxon>Eurotiomycetes</taxon>
        <taxon>Eurotiomycetidae</taxon>
        <taxon>Eurotiales</taxon>
        <taxon>Aspergillaceae</taxon>
        <taxon>Aspergillus</taxon>
        <taxon>Aspergillus subgen. Circumdati</taxon>
    </lineage>
</organism>
<dbReference type="AlphaFoldDB" id="A0A5N5WHN5"/>
<protein>
    <submittedName>
        <fullName evidence="2">Uncharacterized protein</fullName>
    </submittedName>
</protein>
<keyword evidence="1" id="KW-0812">Transmembrane</keyword>
<accession>A0A5N5WHN5</accession>
<evidence type="ECO:0000313" key="2">
    <source>
        <dbReference type="EMBL" id="KAB8067739.1"/>
    </source>
</evidence>
<feature type="transmembrane region" description="Helical" evidence="1">
    <location>
        <begin position="24"/>
        <end position="46"/>
    </location>
</feature>
<proteinExistence type="predicted"/>